<organism evidence="4 5">
    <name type="scientific">Dioscorea zingiberensis</name>
    <dbReference type="NCBI Taxonomy" id="325984"/>
    <lineage>
        <taxon>Eukaryota</taxon>
        <taxon>Viridiplantae</taxon>
        <taxon>Streptophyta</taxon>
        <taxon>Embryophyta</taxon>
        <taxon>Tracheophyta</taxon>
        <taxon>Spermatophyta</taxon>
        <taxon>Magnoliopsida</taxon>
        <taxon>Liliopsida</taxon>
        <taxon>Dioscoreales</taxon>
        <taxon>Dioscoreaceae</taxon>
        <taxon>Dioscorea</taxon>
    </lineage>
</organism>
<dbReference type="Pfam" id="PF02458">
    <property type="entry name" value="Transferase"/>
    <property type="match status" value="1"/>
</dbReference>
<evidence type="ECO:0000313" key="5">
    <source>
        <dbReference type="Proteomes" id="UP001085076"/>
    </source>
</evidence>
<reference evidence="4" key="2">
    <citation type="journal article" date="2022" name="Hortic Res">
        <title>The genome of Dioscorea zingiberensis sheds light on the biosynthesis, origin and evolution of the medicinally important diosgenin saponins.</title>
        <authorList>
            <person name="Li Y."/>
            <person name="Tan C."/>
            <person name="Li Z."/>
            <person name="Guo J."/>
            <person name="Li S."/>
            <person name="Chen X."/>
            <person name="Wang C."/>
            <person name="Dai X."/>
            <person name="Yang H."/>
            <person name="Song W."/>
            <person name="Hou L."/>
            <person name="Xu J."/>
            <person name="Tong Z."/>
            <person name="Xu A."/>
            <person name="Yuan X."/>
            <person name="Wang W."/>
            <person name="Yang Q."/>
            <person name="Chen L."/>
            <person name="Sun Z."/>
            <person name="Wang K."/>
            <person name="Pan B."/>
            <person name="Chen J."/>
            <person name="Bao Y."/>
            <person name="Liu F."/>
            <person name="Qi X."/>
            <person name="Gang D.R."/>
            <person name="Wen J."/>
            <person name="Li J."/>
        </authorList>
    </citation>
    <scope>NUCLEOTIDE SEQUENCE</scope>
    <source>
        <strain evidence="4">Dzin_1.0</strain>
    </source>
</reference>
<keyword evidence="2" id="KW-0808">Transferase</keyword>
<evidence type="ECO:0000256" key="3">
    <source>
        <dbReference type="ARBA" id="ARBA00023315"/>
    </source>
</evidence>
<name>A0A9D5CGC6_9LILI</name>
<dbReference type="PANTHER" id="PTHR31147:SF1">
    <property type="entry name" value="ACYL TRANSFERASE 4"/>
    <property type="match status" value="1"/>
</dbReference>
<dbReference type="Proteomes" id="UP001085076">
    <property type="component" value="Miscellaneous, Linkage group lg05"/>
</dbReference>
<dbReference type="GO" id="GO:0016746">
    <property type="term" value="F:acyltransferase activity"/>
    <property type="evidence" value="ECO:0007669"/>
    <property type="project" value="UniProtKB-KW"/>
</dbReference>
<keyword evidence="5" id="KW-1185">Reference proteome</keyword>
<protein>
    <submittedName>
        <fullName evidence="4">Uncharacterized protein</fullName>
    </submittedName>
</protein>
<evidence type="ECO:0000256" key="2">
    <source>
        <dbReference type="ARBA" id="ARBA00022679"/>
    </source>
</evidence>
<proteinExistence type="inferred from homology"/>
<dbReference type="EMBL" id="JAGGNH010000005">
    <property type="protein sequence ID" value="KAJ0972444.1"/>
    <property type="molecule type" value="Genomic_DNA"/>
</dbReference>
<comment type="similarity">
    <text evidence="1">Belongs to the plant acyltransferase family.</text>
</comment>
<dbReference type="Gene3D" id="3.30.559.10">
    <property type="entry name" value="Chloramphenicol acetyltransferase-like domain"/>
    <property type="match status" value="2"/>
</dbReference>
<sequence>MGYSVTKLLESLIVPGQPTPSGRLSLSWIDRYPTHRGLVETLHVFQHGHQPALVIKRALSRVLVPYYPLAGRLVKSESDELEVDCTADGVLFIEAVANFTLEDVSYLELPLMISKDEILPSPLPKNEKAFHALVMMQVTQFKCGGFVIGHRGNHAIWDGLGSAQFIKAIADIAKGQEQLKIEPVWCRELLPTPQSLPQGLSPPPKYTPDLSPAIIKFSPSHVNRMKHHIINQLGRQCSTFDVLTAKIWQSRARAMHADPHVNLHLLLSMSIRHILPQVPPGFYGNCIHLVTLTMQSSKLVNEPLHELVKMIKDAKNRLPVDYFEWIKGNVKIDPSSMGSSYESMVVTDWTRLGFLEADFGWGNPSHFFPVVSDDQKFPSCLILRAPAPEQGFRLMAQCVKKEDFGLFHDEMMDFKLGDAETNH</sequence>
<dbReference type="InterPro" id="IPR023213">
    <property type="entry name" value="CAT-like_dom_sf"/>
</dbReference>
<dbReference type="PANTHER" id="PTHR31147">
    <property type="entry name" value="ACYL TRANSFERASE 4"/>
    <property type="match status" value="1"/>
</dbReference>
<accession>A0A9D5CGC6</accession>
<evidence type="ECO:0000313" key="4">
    <source>
        <dbReference type="EMBL" id="KAJ0972444.1"/>
    </source>
</evidence>
<reference evidence="4" key="1">
    <citation type="submission" date="2021-03" db="EMBL/GenBank/DDBJ databases">
        <authorList>
            <person name="Li Z."/>
            <person name="Yang C."/>
        </authorList>
    </citation>
    <scope>NUCLEOTIDE SEQUENCE</scope>
    <source>
        <strain evidence="4">Dzin_1.0</strain>
        <tissue evidence="4">Leaf</tissue>
    </source>
</reference>
<keyword evidence="3" id="KW-0012">Acyltransferase</keyword>
<dbReference type="OrthoDB" id="444127at2759"/>
<dbReference type="SUPFAM" id="SSF52777">
    <property type="entry name" value="CoA-dependent acyltransferases"/>
    <property type="match status" value="1"/>
</dbReference>
<comment type="caution">
    <text evidence="4">The sequence shown here is derived from an EMBL/GenBank/DDBJ whole genome shotgun (WGS) entry which is preliminary data.</text>
</comment>
<dbReference type="AlphaFoldDB" id="A0A9D5CGC6"/>
<gene>
    <name evidence="4" type="ORF">J5N97_020403</name>
</gene>
<dbReference type="InterPro" id="IPR050898">
    <property type="entry name" value="Plant_acyltransferase"/>
</dbReference>
<evidence type="ECO:0000256" key="1">
    <source>
        <dbReference type="ARBA" id="ARBA00009861"/>
    </source>
</evidence>